<name>A0A4R5MA61_9BURK</name>
<dbReference type="RefSeq" id="WP_133195602.1">
    <property type="nucleotide sequence ID" value="NZ_JBHUCW010000009.1"/>
</dbReference>
<dbReference type="Proteomes" id="UP000295722">
    <property type="component" value="Unassembled WGS sequence"/>
</dbReference>
<reference evidence="1 2" key="1">
    <citation type="submission" date="2019-03" db="EMBL/GenBank/DDBJ databases">
        <title>Paraburkholderia sp. 4M-K11, isolated from subtropical forest soil.</title>
        <authorList>
            <person name="Gao Z.-H."/>
            <person name="Qiu L.-H."/>
        </authorList>
    </citation>
    <scope>NUCLEOTIDE SEQUENCE [LARGE SCALE GENOMIC DNA]</scope>
    <source>
        <strain evidence="1 2">4M-K11</strain>
    </source>
</reference>
<protein>
    <submittedName>
        <fullName evidence="1">Uncharacterized protein</fullName>
    </submittedName>
</protein>
<comment type="caution">
    <text evidence="1">The sequence shown here is derived from an EMBL/GenBank/DDBJ whole genome shotgun (WGS) entry which is preliminary data.</text>
</comment>
<dbReference type="OrthoDB" id="6871774at2"/>
<proteinExistence type="predicted"/>
<dbReference type="AlphaFoldDB" id="A0A4R5MA61"/>
<gene>
    <name evidence="1" type="ORF">EYW47_14970</name>
</gene>
<evidence type="ECO:0000313" key="2">
    <source>
        <dbReference type="Proteomes" id="UP000295722"/>
    </source>
</evidence>
<keyword evidence="2" id="KW-1185">Reference proteome</keyword>
<sequence>MAGVVEISVRSNLREIERSLDTFVRAQIPFATATALTAIARDVQAAEVENLRSMFRNPSPFTLRSVRVTPARKSAPEATVFVMDKAEQYLVPYEFGGVHKLPGPALFNPKDIDVNAYGQLPRGIMARLRGRKDIFIGAIQTSHGRISGVWQRLDVSKSGGQRKKRAGRGSLHDKNLGALKLLIRFGDALPVTQHLDYFKRAQQIVNRNFEKEFGRALAKAIATAN</sequence>
<evidence type="ECO:0000313" key="1">
    <source>
        <dbReference type="EMBL" id="TDG23231.1"/>
    </source>
</evidence>
<dbReference type="EMBL" id="SMRP01000006">
    <property type="protein sequence ID" value="TDG23231.1"/>
    <property type="molecule type" value="Genomic_DNA"/>
</dbReference>
<accession>A0A4R5MA61</accession>
<organism evidence="1 2">
    <name type="scientific">Paraburkholderia silviterrae</name>
    <dbReference type="NCBI Taxonomy" id="2528715"/>
    <lineage>
        <taxon>Bacteria</taxon>
        <taxon>Pseudomonadati</taxon>
        <taxon>Pseudomonadota</taxon>
        <taxon>Betaproteobacteria</taxon>
        <taxon>Burkholderiales</taxon>
        <taxon>Burkholderiaceae</taxon>
        <taxon>Paraburkholderia</taxon>
    </lineage>
</organism>